<proteinExistence type="inferred from homology"/>
<dbReference type="Pfam" id="PF00754">
    <property type="entry name" value="F5_F8_type_C"/>
    <property type="match status" value="1"/>
</dbReference>
<organism evidence="5 6">
    <name type="scientific">Nematostella vectensis</name>
    <name type="common">Starlet sea anemone</name>
    <dbReference type="NCBI Taxonomy" id="45351"/>
    <lineage>
        <taxon>Eukaryota</taxon>
        <taxon>Metazoa</taxon>
        <taxon>Cnidaria</taxon>
        <taxon>Anthozoa</taxon>
        <taxon>Hexacorallia</taxon>
        <taxon>Actiniaria</taxon>
        <taxon>Edwardsiidae</taxon>
        <taxon>Nematostella</taxon>
    </lineage>
</organism>
<dbReference type="CDD" id="cd00057">
    <property type="entry name" value="FA58C"/>
    <property type="match status" value="1"/>
</dbReference>
<dbReference type="PROSITE" id="PS50026">
    <property type="entry name" value="EGF_3"/>
    <property type="match status" value="1"/>
</dbReference>
<dbReference type="HOGENOM" id="CLU_030066_1_2_1"/>
<dbReference type="InterPro" id="IPR000742">
    <property type="entry name" value="EGF"/>
</dbReference>
<dbReference type="InterPro" id="IPR008979">
    <property type="entry name" value="Galactose-bd-like_sf"/>
</dbReference>
<evidence type="ECO:0000259" key="3">
    <source>
        <dbReference type="PROSITE" id="PS50022"/>
    </source>
</evidence>
<name>A7S1J0_NEMVE</name>
<dbReference type="CDD" id="cd00054">
    <property type="entry name" value="EGF_CA"/>
    <property type="match status" value="1"/>
</dbReference>
<dbReference type="OMA" id="ACETDCA"/>
<dbReference type="Gene3D" id="2.10.25.10">
    <property type="entry name" value="Laminin"/>
    <property type="match status" value="1"/>
</dbReference>
<feature type="domain" description="F5/8 type C" evidence="3">
    <location>
        <begin position="25"/>
        <end position="174"/>
    </location>
</feature>
<dbReference type="InParanoid" id="A7S1J0"/>
<evidence type="ECO:0008006" key="7">
    <source>
        <dbReference type="Google" id="ProtNLM"/>
    </source>
</evidence>
<evidence type="ECO:0000259" key="4">
    <source>
        <dbReference type="PROSITE" id="PS50026"/>
    </source>
</evidence>
<dbReference type="FunFam" id="2.60.120.260:FF:000016">
    <property type="entry name" value="Contactin-associated protein-like 4 isoform 1"/>
    <property type="match status" value="1"/>
</dbReference>
<dbReference type="InterPro" id="IPR000421">
    <property type="entry name" value="FA58C"/>
</dbReference>
<keyword evidence="2" id="KW-0245">EGF-like domain</keyword>
<dbReference type="Gene3D" id="2.60.120.260">
    <property type="entry name" value="Galactose-binding domain-like"/>
    <property type="match status" value="1"/>
</dbReference>
<gene>
    <name evidence="5" type="ORF">NEMVEDRAFT_v1g205370</name>
</gene>
<dbReference type="PROSITE" id="PS50022">
    <property type="entry name" value="FA58C_3"/>
    <property type="match status" value="1"/>
</dbReference>
<accession>A7S1J0</accession>
<protein>
    <recommendedName>
        <fullName evidence="7">EGF-like repeat and discoidin I-like domain-containing protein 3</fullName>
    </recommendedName>
</protein>
<comment type="caution">
    <text evidence="2">Lacks conserved residue(s) required for the propagation of feature annotation.</text>
</comment>
<comment type="similarity">
    <text evidence="1">Belongs to the EGF domain peptide family.</text>
</comment>
<keyword evidence="2" id="KW-1015">Disulfide bond</keyword>
<dbReference type="Proteomes" id="UP000001593">
    <property type="component" value="Unassembled WGS sequence"/>
</dbReference>
<dbReference type="PANTHER" id="PTHR24543:SF291">
    <property type="entry name" value="SMOKE ALARM, ISOFORM D"/>
    <property type="match status" value="1"/>
</dbReference>
<dbReference type="SUPFAM" id="SSF49785">
    <property type="entry name" value="Galactose-binding domain-like"/>
    <property type="match status" value="1"/>
</dbReference>
<evidence type="ECO:0000256" key="1">
    <source>
        <dbReference type="ARBA" id="ARBA00006373"/>
    </source>
</evidence>
<dbReference type="PROSITE" id="PS00022">
    <property type="entry name" value="EGF_1"/>
    <property type="match status" value="1"/>
</dbReference>
<dbReference type="PhylomeDB" id="A7S1J0"/>
<sequence>MTCIELKGTTRYRCECLHGYTGAACETDCALGMASGAISDSAITASSYYQNMANVLLPSYGRLNHAKVWASASRNPGEYIQIDLGRLTTVTKVATQGHDHWDEWVMSYKIAYSSELSTWQVYRERGQGKVFPGNKDRSSVVYRVTQPIVTRGIRRIIAVTFRWRPALRVEVYECM</sequence>
<evidence type="ECO:0000313" key="5">
    <source>
        <dbReference type="EMBL" id="EDO42469.1"/>
    </source>
</evidence>
<dbReference type="SMART" id="SM00231">
    <property type="entry name" value="FA58C"/>
    <property type="match status" value="1"/>
</dbReference>
<dbReference type="AlphaFoldDB" id="A7S1J0"/>
<evidence type="ECO:0000313" key="6">
    <source>
        <dbReference type="Proteomes" id="UP000001593"/>
    </source>
</evidence>
<dbReference type="EMBL" id="DS469564">
    <property type="protein sequence ID" value="EDO42469.1"/>
    <property type="molecule type" value="Genomic_DNA"/>
</dbReference>
<dbReference type="PANTHER" id="PTHR24543">
    <property type="entry name" value="MULTICOPPER OXIDASE-RELATED"/>
    <property type="match status" value="1"/>
</dbReference>
<keyword evidence="6" id="KW-1185">Reference proteome</keyword>
<feature type="disulfide bond" evidence="2">
    <location>
        <begin position="16"/>
        <end position="25"/>
    </location>
</feature>
<dbReference type="STRING" id="45351.A7S1J0"/>
<reference evidence="5 6" key="1">
    <citation type="journal article" date="2007" name="Science">
        <title>Sea anemone genome reveals ancestral eumetazoan gene repertoire and genomic organization.</title>
        <authorList>
            <person name="Putnam N.H."/>
            <person name="Srivastava M."/>
            <person name="Hellsten U."/>
            <person name="Dirks B."/>
            <person name="Chapman J."/>
            <person name="Salamov A."/>
            <person name="Terry A."/>
            <person name="Shapiro H."/>
            <person name="Lindquist E."/>
            <person name="Kapitonov V.V."/>
            <person name="Jurka J."/>
            <person name="Genikhovich G."/>
            <person name="Grigoriev I.V."/>
            <person name="Lucas S.M."/>
            <person name="Steele R.E."/>
            <person name="Finnerty J.R."/>
            <person name="Technau U."/>
            <person name="Martindale M.Q."/>
            <person name="Rokhsar D.S."/>
        </authorList>
    </citation>
    <scope>NUCLEOTIDE SEQUENCE [LARGE SCALE GENOMIC DNA]</scope>
    <source>
        <strain evidence="6">CH2 X CH6</strain>
    </source>
</reference>
<evidence type="ECO:0000256" key="2">
    <source>
        <dbReference type="PROSITE-ProRule" id="PRU00076"/>
    </source>
</evidence>
<feature type="domain" description="EGF-like" evidence="4">
    <location>
        <begin position="1"/>
        <end position="26"/>
    </location>
</feature>